<protein>
    <submittedName>
        <fullName evidence="2">Uncharacterized protein LOC126404539</fullName>
    </submittedName>
</protein>
<dbReference type="Proteomes" id="UP001314229">
    <property type="component" value="Unassembled WGS sequence"/>
</dbReference>
<accession>A0AAV1PW76</accession>
<proteinExistence type="predicted"/>
<dbReference type="InterPro" id="IPR036816">
    <property type="entry name" value="RNaseA-like_dom_sf"/>
</dbReference>
<gene>
    <name evidence="2" type="ORF">FSCOSCO3_A033410</name>
</gene>
<evidence type="ECO:0000313" key="2">
    <source>
        <dbReference type="EMBL" id="CAK6975570.1"/>
    </source>
</evidence>
<evidence type="ECO:0000256" key="1">
    <source>
        <dbReference type="SAM" id="SignalP"/>
    </source>
</evidence>
<feature type="chain" id="PRO_5043550393" evidence="1">
    <location>
        <begin position="19"/>
        <end position="159"/>
    </location>
</feature>
<comment type="caution">
    <text evidence="2">The sequence shown here is derived from an EMBL/GenBank/DDBJ whole genome shotgun (WGS) entry which is preliminary data.</text>
</comment>
<evidence type="ECO:0000313" key="3">
    <source>
        <dbReference type="Proteomes" id="UP001314229"/>
    </source>
</evidence>
<dbReference type="EMBL" id="CAWUFR010000305">
    <property type="protein sequence ID" value="CAK6975570.1"/>
    <property type="molecule type" value="Genomic_DNA"/>
</dbReference>
<organism evidence="2 3">
    <name type="scientific">Scomber scombrus</name>
    <name type="common">Atlantic mackerel</name>
    <name type="synonym">Scomber vernalis</name>
    <dbReference type="NCBI Taxonomy" id="13677"/>
    <lineage>
        <taxon>Eukaryota</taxon>
        <taxon>Metazoa</taxon>
        <taxon>Chordata</taxon>
        <taxon>Craniata</taxon>
        <taxon>Vertebrata</taxon>
        <taxon>Euteleostomi</taxon>
        <taxon>Actinopterygii</taxon>
        <taxon>Neopterygii</taxon>
        <taxon>Teleostei</taxon>
        <taxon>Neoteleostei</taxon>
        <taxon>Acanthomorphata</taxon>
        <taxon>Pelagiaria</taxon>
        <taxon>Scombriformes</taxon>
        <taxon>Scombridae</taxon>
        <taxon>Scomber</taxon>
    </lineage>
</organism>
<keyword evidence="1" id="KW-0732">Signal</keyword>
<keyword evidence="3" id="KW-1185">Reference proteome</keyword>
<dbReference type="Gene3D" id="3.10.130.10">
    <property type="entry name" value="Ribonuclease A-like domain"/>
    <property type="match status" value="1"/>
</dbReference>
<sequence>MKVILLTSIIFALVVVHGGQRPPPCGAKRSTREYIDFIWKHILQTKFPRNSIPDWENHFRTFNLRCRERKQSFIEQADLGQVQGICSSAGRFLRDNLCISRSTMLVYDVISDMNTCNILSVTPSRHYVIVACYNVENICRPTHYEPYNKKDKPGNKPCI</sequence>
<name>A0AAV1PW76_SCOSC</name>
<dbReference type="AlphaFoldDB" id="A0AAV1PW76"/>
<reference evidence="2 3" key="1">
    <citation type="submission" date="2024-01" db="EMBL/GenBank/DDBJ databases">
        <authorList>
            <person name="Alioto T."/>
            <person name="Alioto T."/>
            <person name="Gomez Garrido J."/>
        </authorList>
    </citation>
    <scope>NUCLEOTIDE SEQUENCE [LARGE SCALE GENOMIC DNA]</scope>
</reference>
<feature type="signal peptide" evidence="1">
    <location>
        <begin position="1"/>
        <end position="18"/>
    </location>
</feature>